<reference evidence="2" key="2">
    <citation type="journal article" date="2020" name="Nat. Commun.">
        <title>Large-scale genome sequencing of mycorrhizal fungi provides insights into the early evolution of symbiotic traits.</title>
        <authorList>
            <person name="Miyauchi S."/>
            <person name="Kiss E."/>
            <person name="Kuo A."/>
            <person name="Drula E."/>
            <person name="Kohler A."/>
            <person name="Sanchez-Garcia M."/>
            <person name="Morin E."/>
            <person name="Andreopoulos B."/>
            <person name="Barry K.W."/>
            <person name="Bonito G."/>
            <person name="Buee M."/>
            <person name="Carver A."/>
            <person name="Chen C."/>
            <person name="Cichocki N."/>
            <person name="Clum A."/>
            <person name="Culley D."/>
            <person name="Crous P.W."/>
            <person name="Fauchery L."/>
            <person name="Girlanda M."/>
            <person name="Hayes R.D."/>
            <person name="Keri Z."/>
            <person name="LaButti K."/>
            <person name="Lipzen A."/>
            <person name="Lombard V."/>
            <person name="Magnuson J."/>
            <person name="Maillard F."/>
            <person name="Murat C."/>
            <person name="Nolan M."/>
            <person name="Ohm R.A."/>
            <person name="Pangilinan J."/>
            <person name="Pereira M.F."/>
            <person name="Perotto S."/>
            <person name="Peter M."/>
            <person name="Pfister S."/>
            <person name="Riley R."/>
            <person name="Sitrit Y."/>
            <person name="Stielow J.B."/>
            <person name="Szollosi G."/>
            <person name="Zifcakova L."/>
            <person name="Stursova M."/>
            <person name="Spatafora J.W."/>
            <person name="Tedersoo L."/>
            <person name="Vaario L.M."/>
            <person name="Yamada A."/>
            <person name="Yan M."/>
            <person name="Wang P."/>
            <person name="Xu J."/>
            <person name="Bruns T."/>
            <person name="Baldrian P."/>
            <person name="Vilgalys R."/>
            <person name="Dunand C."/>
            <person name="Henrissat B."/>
            <person name="Grigoriev I.V."/>
            <person name="Hibbett D."/>
            <person name="Nagy L.G."/>
            <person name="Martin F.M."/>
        </authorList>
    </citation>
    <scope>NUCLEOTIDE SEQUENCE</scope>
    <source>
        <strain evidence="2">BED1</strain>
    </source>
</reference>
<reference evidence="2" key="1">
    <citation type="submission" date="2019-10" db="EMBL/GenBank/DDBJ databases">
        <authorList>
            <consortium name="DOE Joint Genome Institute"/>
            <person name="Kuo A."/>
            <person name="Miyauchi S."/>
            <person name="Kiss E."/>
            <person name="Drula E."/>
            <person name="Kohler A."/>
            <person name="Sanchez-Garcia M."/>
            <person name="Andreopoulos B."/>
            <person name="Barry K.W."/>
            <person name="Bonito G."/>
            <person name="Buee M."/>
            <person name="Carver A."/>
            <person name="Chen C."/>
            <person name="Cichocki N."/>
            <person name="Clum A."/>
            <person name="Culley D."/>
            <person name="Crous P.W."/>
            <person name="Fauchery L."/>
            <person name="Girlanda M."/>
            <person name="Hayes R."/>
            <person name="Keri Z."/>
            <person name="LaButti K."/>
            <person name="Lipzen A."/>
            <person name="Lombard V."/>
            <person name="Magnuson J."/>
            <person name="Maillard F."/>
            <person name="Morin E."/>
            <person name="Murat C."/>
            <person name="Nolan M."/>
            <person name="Ohm R."/>
            <person name="Pangilinan J."/>
            <person name="Pereira M."/>
            <person name="Perotto S."/>
            <person name="Peter M."/>
            <person name="Riley R."/>
            <person name="Sitrit Y."/>
            <person name="Stielow B."/>
            <person name="Szollosi G."/>
            <person name="Zifcakova L."/>
            <person name="Stursova M."/>
            <person name="Spatafora J.W."/>
            <person name="Tedersoo L."/>
            <person name="Vaario L.-M."/>
            <person name="Yamada A."/>
            <person name="Yan M."/>
            <person name="Wang P."/>
            <person name="Xu J."/>
            <person name="Bruns T."/>
            <person name="Baldrian P."/>
            <person name="Vilgalys R."/>
            <person name="Henrissat B."/>
            <person name="Grigoriev I.V."/>
            <person name="Hibbett D."/>
            <person name="Nagy L.G."/>
            <person name="Martin F.M."/>
        </authorList>
    </citation>
    <scope>NUCLEOTIDE SEQUENCE</scope>
    <source>
        <strain evidence="2">BED1</strain>
    </source>
</reference>
<comment type="caution">
    <text evidence="2">The sequence shown here is derived from an EMBL/GenBank/DDBJ whole genome shotgun (WGS) entry which is preliminary data.</text>
</comment>
<gene>
    <name evidence="2" type="ORF">L210DRAFT_3641936</name>
</gene>
<sequence length="164" mass="18612">MTTRSAEQPHVRFASELTVPPADHQKKSHSFYPKVAQEKGRSQRQASFDLFWRWDTISSVSHCQSGRKHHEPKSLLATGANVQERDFATVFCFSGGVTQHTRLRWIFAAFSSDGLSRGTCKRRWLPLHNILKCSITFLQTMPLEMVESPPSIPQGLTLDMLTRG</sequence>
<evidence type="ECO:0000313" key="3">
    <source>
        <dbReference type="Proteomes" id="UP001194468"/>
    </source>
</evidence>
<dbReference type="AlphaFoldDB" id="A0AAD4C0J3"/>
<keyword evidence="3" id="KW-1185">Reference proteome</keyword>
<name>A0AAD4C0J3_BOLED</name>
<proteinExistence type="predicted"/>
<feature type="region of interest" description="Disordered" evidence="1">
    <location>
        <begin position="1"/>
        <end position="28"/>
    </location>
</feature>
<evidence type="ECO:0000256" key="1">
    <source>
        <dbReference type="SAM" id="MobiDB-lite"/>
    </source>
</evidence>
<dbReference type="EMBL" id="WHUW01000005">
    <property type="protein sequence ID" value="KAF8445566.1"/>
    <property type="molecule type" value="Genomic_DNA"/>
</dbReference>
<accession>A0AAD4C0J3</accession>
<protein>
    <submittedName>
        <fullName evidence="2">Uncharacterized protein</fullName>
    </submittedName>
</protein>
<evidence type="ECO:0000313" key="2">
    <source>
        <dbReference type="EMBL" id="KAF8445566.1"/>
    </source>
</evidence>
<organism evidence="2 3">
    <name type="scientific">Boletus edulis BED1</name>
    <dbReference type="NCBI Taxonomy" id="1328754"/>
    <lineage>
        <taxon>Eukaryota</taxon>
        <taxon>Fungi</taxon>
        <taxon>Dikarya</taxon>
        <taxon>Basidiomycota</taxon>
        <taxon>Agaricomycotina</taxon>
        <taxon>Agaricomycetes</taxon>
        <taxon>Agaricomycetidae</taxon>
        <taxon>Boletales</taxon>
        <taxon>Boletineae</taxon>
        <taxon>Boletaceae</taxon>
        <taxon>Boletoideae</taxon>
        <taxon>Boletus</taxon>
    </lineage>
</organism>
<dbReference type="Proteomes" id="UP001194468">
    <property type="component" value="Unassembled WGS sequence"/>
</dbReference>